<evidence type="ECO:0000256" key="6">
    <source>
        <dbReference type="ARBA" id="ARBA00023136"/>
    </source>
</evidence>
<name>A0A066VUV8_TILAU</name>
<dbReference type="STRING" id="1037660.A0A066VUV8"/>
<gene>
    <name evidence="8" type="ORF">K437DRAFT_225229</name>
</gene>
<proteinExistence type="inferred from homology"/>
<dbReference type="EMBL" id="JMSN01000055">
    <property type="protein sequence ID" value="KDN44068.1"/>
    <property type="molecule type" value="Genomic_DNA"/>
</dbReference>
<keyword evidence="4 7" id="KW-0256">Endoplasmic reticulum</keyword>
<dbReference type="OMA" id="LWRCVTS"/>
<keyword evidence="6 7" id="KW-0472">Membrane</keyword>
<dbReference type="FunCoup" id="A0A066VUV8">
    <property type="interactions" value="8"/>
</dbReference>
<dbReference type="PANTHER" id="PTHR11009">
    <property type="entry name" value="DER1-LIKE PROTEIN, DERLIN"/>
    <property type="match status" value="1"/>
</dbReference>
<feature type="transmembrane region" description="Helical" evidence="7">
    <location>
        <begin position="12"/>
        <end position="31"/>
    </location>
</feature>
<accession>A0A066VUV8</accession>
<evidence type="ECO:0000256" key="7">
    <source>
        <dbReference type="RuleBase" id="RU363059"/>
    </source>
</evidence>
<organism evidence="8 9">
    <name type="scientific">Tilletiaria anomala (strain ATCC 24038 / CBS 436.72 / UBC 951)</name>
    <dbReference type="NCBI Taxonomy" id="1037660"/>
    <lineage>
        <taxon>Eukaryota</taxon>
        <taxon>Fungi</taxon>
        <taxon>Dikarya</taxon>
        <taxon>Basidiomycota</taxon>
        <taxon>Ustilaginomycotina</taxon>
        <taxon>Exobasidiomycetes</taxon>
        <taxon>Georgefischeriales</taxon>
        <taxon>Tilletiariaceae</taxon>
        <taxon>Tilletiaria</taxon>
    </lineage>
</organism>
<dbReference type="RefSeq" id="XP_013242606.1">
    <property type="nucleotide sequence ID" value="XM_013387152.1"/>
</dbReference>
<feature type="transmembrane region" description="Helical" evidence="7">
    <location>
        <begin position="51"/>
        <end position="75"/>
    </location>
</feature>
<dbReference type="Pfam" id="PF04511">
    <property type="entry name" value="DER1"/>
    <property type="match status" value="1"/>
</dbReference>
<comment type="function">
    <text evidence="7">May be involved in the degradation of misfolded endoplasmic reticulum (ER) luminal proteins.</text>
</comment>
<dbReference type="GO" id="GO:0006950">
    <property type="term" value="P:response to stress"/>
    <property type="evidence" value="ECO:0007669"/>
    <property type="project" value="UniProtKB-ARBA"/>
</dbReference>
<keyword evidence="9" id="KW-1185">Reference proteome</keyword>
<evidence type="ECO:0000256" key="2">
    <source>
        <dbReference type="ARBA" id="ARBA00008917"/>
    </source>
</evidence>
<evidence type="ECO:0000256" key="5">
    <source>
        <dbReference type="ARBA" id="ARBA00022989"/>
    </source>
</evidence>
<evidence type="ECO:0000256" key="3">
    <source>
        <dbReference type="ARBA" id="ARBA00022692"/>
    </source>
</evidence>
<dbReference type="InterPro" id="IPR007599">
    <property type="entry name" value="DER1"/>
</dbReference>
<evidence type="ECO:0000313" key="8">
    <source>
        <dbReference type="EMBL" id="KDN44068.1"/>
    </source>
</evidence>
<dbReference type="AlphaFoldDB" id="A0A066VUV8"/>
<comment type="caution">
    <text evidence="8">The sequence shown here is derived from an EMBL/GenBank/DDBJ whole genome shotgun (WGS) entry which is preliminary data.</text>
</comment>
<dbReference type="InParanoid" id="A0A066VUV8"/>
<feature type="transmembrane region" description="Helical" evidence="7">
    <location>
        <begin position="95"/>
        <end position="117"/>
    </location>
</feature>
<keyword evidence="3 7" id="KW-0812">Transmembrane</keyword>
<comment type="subcellular location">
    <subcellularLocation>
        <location evidence="1 7">Endoplasmic reticulum membrane</location>
        <topology evidence="1 7">Multi-pass membrane protein</topology>
    </subcellularLocation>
</comment>
<evidence type="ECO:0000256" key="1">
    <source>
        <dbReference type="ARBA" id="ARBA00004477"/>
    </source>
</evidence>
<dbReference type="InterPro" id="IPR035952">
    <property type="entry name" value="Rhomboid-like_sf"/>
</dbReference>
<evidence type="ECO:0000313" key="9">
    <source>
        <dbReference type="Proteomes" id="UP000027361"/>
    </source>
</evidence>
<reference evidence="8 9" key="1">
    <citation type="submission" date="2014-05" db="EMBL/GenBank/DDBJ databases">
        <title>Draft genome sequence of a rare smut relative, Tilletiaria anomala UBC 951.</title>
        <authorList>
            <consortium name="DOE Joint Genome Institute"/>
            <person name="Toome M."/>
            <person name="Kuo A."/>
            <person name="Henrissat B."/>
            <person name="Lipzen A."/>
            <person name="Tritt A."/>
            <person name="Yoshinaga Y."/>
            <person name="Zane M."/>
            <person name="Barry K."/>
            <person name="Grigoriev I.V."/>
            <person name="Spatafora J.W."/>
            <person name="Aimea M.C."/>
        </authorList>
    </citation>
    <scope>NUCLEOTIDE SEQUENCE [LARGE SCALE GENOMIC DNA]</scope>
    <source>
        <strain evidence="8 9">UBC 951</strain>
    </source>
</reference>
<protein>
    <recommendedName>
        <fullName evidence="7">Derlin</fullName>
    </recommendedName>
</protein>
<feature type="transmembrane region" description="Helical" evidence="7">
    <location>
        <begin position="137"/>
        <end position="153"/>
    </location>
</feature>
<dbReference type="Proteomes" id="UP000027361">
    <property type="component" value="Unassembled WGS sequence"/>
</dbReference>
<dbReference type="GeneID" id="25262511"/>
<feature type="transmembrane region" description="Helical" evidence="7">
    <location>
        <begin position="160"/>
        <end position="180"/>
    </location>
</feature>
<feature type="non-terminal residue" evidence="8">
    <location>
        <position position="199"/>
    </location>
</feature>
<dbReference type="SUPFAM" id="SSF144091">
    <property type="entry name" value="Rhomboid-like"/>
    <property type="match status" value="1"/>
</dbReference>
<dbReference type="OrthoDB" id="1716531at2759"/>
<dbReference type="HOGENOM" id="CLU_051898_5_0_1"/>
<comment type="similarity">
    <text evidence="2 7">Belongs to the derlin family.</text>
</comment>
<keyword evidence="5 7" id="KW-1133">Transmembrane helix</keyword>
<dbReference type="GO" id="GO:0005789">
    <property type="term" value="C:endoplasmic reticulum membrane"/>
    <property type="evidence" value="ECO:0007669"/>
    <property type="project" value="UniProtKB-SubCell"/>
</dbReference>
<evidence type="ECO:0000256" key="4">
    <source>
        <dbReference type="ARBA" id="ARBA00022824"/>
    </source>
</evidence>
<sequence length="199" mass="22454">MKLNSRKIPPVTRTMLGLALGMTLPCTLSIMSPYRIALYWPLVSRHPISEFYRLFTAFFYAGRGISMILDIYFLFRNGNDLESNKFFRKTSNYVWALLLTATMILVLNYPLGSFFLWKPLLMSLTYLWARANPHARVSFFGFFTIVASYLPYVQLVLDLVVGSVGLAVQSATGLVAAYLYEQLAEATPADAALPVPAWL</sequence>